<evidence type="ECO:0008006" key="4">
    <source>
        <dbReference type="Google" id="ProtNLM"/>
    </source>
</evidence>
<dbReference type="EMBL" id="AP021861">
    <property type="protein sequence ID" value="BBO33616.1"/>
    <property type="molecule type" value="Genomic_DNA"/>
</dbReference>
<gene>
    <name evidence="2" type="ORF">PLANPX_3228</name>
</gene>
<keyword evidence="1" id="KW-0732">Signal</keyword>
<evidence type="ECO:0000313" key="2">
    <source>
        <dbReference type="EMBL" id="BBO33616.1"/>
    </source>
</evidence>
<feature type="chain" id="PRO_5024958224" description="Glycoside hydrolase family 42 N-terminal domain-containing protein" evidence="1">
    <location>
        <begin position="25"/>
        <end position="482"/>
    </location>
</feature>
<evidence type="ECO:0000256" key="1">
    <source>
        <dbReference type="SAM" id="SignalP"/>
    </source>
</evidence>
<dbReference type="Gene3D" id="3.20.20.80">
    <property type="entry name" value="Glycosidases"/>
    <property type="match status" value="1"/>
</dbReference>
<accession>A0A5K7XH49</accession>
<proteinExistence type="predicted"/>
<organism evidence="2 3">
    <name type="scientific">Lacipirellula parvula</name>
    <dbReference type="NCBI Taxonomy" id="2650471"/>
    <lineage>
        <taxon>Bacteria</taxon>
        <taxon>Pseudomonadati</taxon>
        <taxon>Planctomycetota</taxon>
        <taxon>Planctomycetia</taxon>
        <taxon>Pirellulales</taxon>
        <taxon>Lacipirellulaceae</taxon>
        <taxon>Lacipirellula</taxon>
    </lineage>
</organism>
<protein>
    <recommendedName>
        <fullName evidence="4">Glycoside hydrolase family 42 N-terminal domain-containing protein</fullName>
    </recommendedName>
</protein>
<keyword evidence="3" id="KW-1185">Reference proteome</keyword>
<dbReference type="RefSeq" id="WP_152099354.1">
    <property type="nucleotide sequence ID" value="NZ_AP021861.1"/>
</dbReference>
<sequence length="482" mass="52841">MKQQSHIALGAIAIFGMIAAQAPAQIPYQVSRSPVQTVHRSIVPHTDKNGRALTEYDPQRSFFPIGMWGVALGYDNSNWNELKQAGFNTAWPWFDDTVDSLNEGTRMDMQVVLMHAALPTAASLKQRSPAQLEHLLGIQYLDEPTFASSSLSDVRGQHQTFVNYRNSIKAEFPDLPVFVTDSYMPPSGFEQVWADFAASGDLTTQDNFTYNTNSLTTLGRTANPIGVPDQISAANSAVRGDKPVWALIGVFDNPQGTNHFITPDQMRVKVYSALIHGATGIHYEMWDSWHARAQGFVGISPNPPLNGYGRRSDEISITPQQAQQSRDLWYAVAAVNDEIRTMTPALLSPTVAPADLSYGVAISNRSAPNSPDFAANPIRTILKRDQNGDYLLLAVNLDNRSMDVTFDFTKELSGVELLFEPSDASPTLLADGKFRYAFSAFDSNVFRIKTVAVPEPASAVLFGCGCGAIGCSVTRLRSPSRR</sequence>
<dbReference type="KEGG" id="lpav:PLANPX_3228"/>
<feature type="signal peptide" evidence="1">
    <location>
        <begin position="1"/>
        <end position="24"/>
    </location>
</feature>
<reference evidence="3" key="1">
    <citation type="submission" date="2019-10" db="EMBL/GenBank/DDBJ databases">
        <title>Lacipirellula parvula gen. nov., sp. nov., representing a lineage of planctomycetes widespread in freshwater anoxic habitats, and description of the family Lacipirellulaceae.</title>
        <authorList>
            <person name="Dedysh S.N."/>
            <person name="Kulichevskaya I.S."/>
            <person name="Beletsky A.V."/>
            <person name="Rakitin A.L."/>
            <person name="Mardanov A.V."/>
            <person name="Ivanova A.A."/>
            <person name="Saltykova V.X."/>
            <person name="Rijpstra W.I.C."/>
            <person name="Sinninghe Damste J.S."/>
            <person name="Ravin N.V."/>
        </authorList>
    </citation>
    <scope>NUCLEOTIDE SEQUENCE [LARGE SCALE GENOMIC DNA]</scope>
    <source>
        <strain evidence="3">PX69</strain>
    </source>
</reference>
<evidence type="ECO:0000313" key="3">
    <source>
        <dbReference type="Proteomes" id="UP000326837"/>
    </source>
</evidence>
<name>A0A5K7XH49_9BACT</name>
<dbReference type="AlphaFoldDB" id="A0A5K7XH49"/>
<dbReference type="Proteomes" id="UP000326837">
    <property type="component" value="Chromosome"/>
</dbReference>